<dbReference type="AlphaFoldDB" id="A0AAV9LFM0"/>
<keyword evidence="3" id="KW-1185">Reference proteome</keyword>
<feature type="region of interest" description="Disordered" evidence="1">
    <location>
        <begin position="1"/>
        <end position="173"/>
    </location>
</feature>
<reference evidence="2 3" key="1">
    <citation type="submission" date="2023-10" db="EMBL/GenBank/DDBJ databases">
        <title>Genome-Wide Identification Analysis in wild type Solanum Pinnatisectum Reveals Some Genes Defensing Phytophthora Infestans.</title>
        <authorList>
            <person name="Sun C."/>
        </authorList>
    </citation>
    <scope>NUCLEOTIDE SEQUENCE [LARGE SCALE GENOMIC DNA]</scope>
    <source>
        <strain evidence="2">LQN</strain>
        <tissue evidence="2">Leaf</tissue>
    </source>
</reference>
<evidence type="ECO:0000313" key="3">
    <source>
        <dbReference type="Proteomes" id="UP001311915"/>
    </source>
</evidence>
<feature type="compositionally biased region" description="Basic and acidic residues" evidence="1">
    <location>
        <begin position="130"/>
        <end position="141"/>
    </location>
</feature>
<feature type="compositionally biased region" description="Polar residues" evidence="1">
    <location>
        <begin position="152"/>
        <end position="161"/>
    </location>
</feature>
<feature type="compositionally biased region" description="Basic residues" evidence="1">
    <location>
        <begin position="142"/>
        <end position="151"/>
    </location>
</feature>
<dbReference type="Proteomes" id="UP001311915">
    <property type="component" value="Unassembled WGS sequence"/>
</dbReference>
<evidence type="ECO:0000256" key="1">
    <source>
        <dbReference type="SAM" id="MobiDB-lite"/>
    </source>
</evidence>
<comment type="caution">
    <text evidence="2">The sequence shown here is derived from an EMBL/GenBank/DDBJ whole genome shotgun (WGS) entry which is preliminary data.</text>
</comment>
<accession>A0AAV9LFM0</accession>
<protein>
    <submittedName>
        <fullName evidence="2">Uncharacterized protein</fullName>
    </submittedName>
</protein>
<sequence length="190" mass="20934">MIKDGDEIDAYVSHGVHEPNQTPLELEFIPNRSESGVGEESLNEASNPNNHPPSSTIVPAPSTFTSNTTNDPSETSSTSFEVPPNIVHPPSTFPSNPTTETSFDHDPGDDEMEDESRSEGDINEESEVDSDVHQEYIDIRASKRHFKRSQGRSRGTTSNQIHVGEKGPDLGYDETNISIRESLVGKLRRC</sequence>
<organism evidence="2 3">
    <name type="scientific">Solanum pinnatisectum</name>
    <name type="common">tansyleaf nightshade</name>
    <dbReference type="NCBI Taxonomy" id="50273"/>
    <lineage>
        <taxon>Eukaryota</taxon>
        <taxon>Viridiplantae</taxon>
        <taxon>Streptophyta</taxon>
        <taxon>Embryophyta</taxon>
        <taxon>Tracheophyta</taxon>
        <taxon>Spermatophyta</taxon>
        <taxon>Magnoliopsida</taxon>
        <taxon>eudicotyledons</taxon>
        <taxon>Gunneridae</taxon>
        <taxon>Pentapetalae</taxon>
        <taxon>asterids</taxon>
        <taxon>lamiids</taxon>
        <taxon>Solanales</taxon>
        <taxon>Solanaceae</taxon>
        <taxon>Solanoideae</taxon>
        <taxon>Solaneae</taxon>
        <taxon>Solanum</taxon>
    </lineage>
</organism>
<evidence type="ECO:0000313" key="2">
    <source>
        <dbReference type="EMBL" id="KAK4724223.1"/>
    </source>
</evidence>
<feature type="compositionally biased region" description="Polar residues" evidence="1">
    <location>
        <begin position="43"/>
        <end position="80"/>
    </location>
</feature>
<proteinExistence type="predicted"/>
<gene>
    <name evidence="2" type="ORF">R3W88_027002</name>
</gene>
<name>A0AAV9LFM0_9SOLN</name>
<dbReference type="EMBL" id="JAWPEI010000006">
    <property type="protein sequence ID" value="KAK4724223.1"/>
    <property type="molecule type" value="Genomic_DNA"/>
</dbReference>